<evidence type="ECO:0000313" key="2">
    <source>
        <dbReference type="EMBL" id="RFM34092.1"/>
    </source>
</evidence>
<evidence type="ECO:0000256" key="1">
    <source>
        <dbReference type="PROSITE-ProRule" id="PRU00339"/>
    </source>
</evidence>
<dbReference type="Pfam" id="PF13414">
    <property type="entry name" value="TPR_11"/>
    <property type="match status" value="1"/>
</dbReference>
<dbReference type="AlphaFoldDB" id="A0A3E1P1R2"/>
<name>A0A3E1P1R2_9BACT</name>
<evidence type="ECO:0000313" key="3">
    <source>
        <dbReference type="Proteomes" id="UP000261174"/>
    </source>
</evidence>
<dbReference type="OrthoDB" id="9811837at2"/>
<gene>
    <name evidence="2" type="ORF">DXN04_12435</name>
</gene>
<sequence length="270" mass="29657">MKSPIGILSLSLLTLFSCHSQPPDAGGNRVIFKDSLGHTITSAVLSNATGQVNYEVMDKLSINPEAKELHNEARELGQAGKYEEAIAKLEQAIKIQPAWAYPPYDLAFVYLLKGDFDNALKYYKAADDLSPKGFFTAKTAVYTLEGEKAGKFPKGMYAAYLQIEWAADENKKLEIAQTITEKVPDFAPGWKEMAILADKPAEKLEYINLGLSKNPDLETKGVLLINKAINLNGLGKKEEAKKLLGDLIFSPDVTTGNLELAKFTLKSIVE</sequence>
<reference evidence="2 3" key="1">
    <citation type="submission" date="2018-08" db="EMBL/GenBank/DDBJ databases">
        <title>Chitinophaga sp. K20C18050901, a novel bacterium isolated from forest soil.</title>
        <authorList>
            <person name="Wang C."/>
        </authorList>
    </citation>
    <scope>NUCLEOTIDE SEQUENCE [LARGE SCALE GENOMIC DNA]</scope>
    <source>
        <strain evidence="2 3">K20C18050901</strain>
    </source>
</reference>
<dbReference type="SUPFAM" id="SSF48452">
    <property type="entry name" value="TPR-like"/>
    <property type="match status" value="1"/>
</dbReference>
<keyword evidence="3" id="KW-1185">Reference proteome</keyword>
<keyword evidence="1" id="KW-0802">TPR repeat</keyword>
<feature type="repeat" description="TPR" evidence="1">
    <location>
        <begin position="66"/>
        <end position="99"/>
    </location>
</feature>
<accession>A0A3E1P1R2</accession>
<dbReference type="PROSITE" id="PS50005">
    <property type="entry name" value="TPR"/>
    <property type="match status" value="2"/>
</dbReference>
<protein>
    <submittedName>
        <fullName evidence="2">Tetratricopeptide repeat protein</fullName>
    </submittedName>
</protein>
<dbReference type="SMART" id="SM00028">
    <property type="entry name" value="TPR"/>
    <property type="match status" value="2"/>
</dbReference>
<dbReference type="Gene3D" id="1.25.40.10">
    <property type="entry name" value="Tetratricopeptide repeat domain"/>
    <property type="match status" value="1"/>
</dbReference>
<dbReference type="PROSITE" id="PS51257">
    <property type="entry name" value="PROKAR_LIPOPROTEIN"/>
    <property type="match status" value="1"/>
</dbReference>
<comment type="caution">
    <text evidence="2">The sequence shown here is derived from an EMBL/GenBank/DDBJ whole genome shotgun (WGS) entry which is preliminary data.</text>
</comment>
<dbReference type="EMBL" id="QTJV01000004">
    <property type="protein sequence ID" value="RFM34092.1"/>
    <property type="molecule type" value="Genomic_DNA"/>
</dbReference>
<dbReference type="InterPro" id="IPR019734">
    <property type="entry name" value="TPR_rpt"/>
</dbReference>
<proteinExistence type="predicted"/>
<dbReference type="InterPro" id="IPR011990">
    <property type="entry name" value="TPR-like_helical_dom_sf"/>
</dbReference>
<organism evidence="2 3">
    <name type="scientific">Chitinophaga silvisoli</name>
    <dbReference type="NCBI Taxonomy" id="2291814"/>
    <lineage>
        <taxon>Bacteria</taxon>
        <taxon>Pseudomonadati</taxon>
        <taxon>Bacteroidota</taxon>
        <taxon>Chitinophagia</taxon>
        <taxon>Chitinophagales</taxon>
        <taxon>Chitinophagaceae</taxon>
        <taxon>Chitinophaga</taxon>
    </lineage>
</organism>
<dbReference type="Proteomes" id="UP000261174">
    <property type="component" value="Unassembled WGS sequence"/>
</dbReference>
<feature type="repeat" description="TPR" evidence="1">
    <location>
        <begin position="100"/>
        <end position="133"/>
    </location>
</feature>
<dbReference type="RefSeq" id="WP_116853682.1">
    <property type="nucleotide sequence ID" value="NZ_QTJV01000004.1"/>
</dbReference>